<dbReference type="EMBL" id="JWZX01003236">
    <property type="protein sequence ID" value="KOO22941.1"/>
    <property type="molecule type" value="Genomic_DNA"/>
</dbReference>
<keyword evidence="3" id="KW-1185">Reference proteome</keyword>
<evidence type="ECO:0000313" key="2">
    <source>
        <dbReference type="EMBL" id="KOO22941.1"/>
    </source>
</evidence>
<sequence>MADSPAAPANPAVAEKTPSSPNVVAEMFSALGNFSNNVTKSAAATADTLTKGAVASKDDMFSALGNFSNNVTKSAANTADMFAKGAVATKGSLTKSVAAVAEATVSTAAAAAKVVTDRDKAVPVSDDEVNAPTPVERWFMVAEGWTCDPVQHAGESKATPPPPPLMPHDYTALASIEALGMLELEVLEAKDLPSKLFSGVSGVGGDLLGRTVSAVGGVGGANVKAAVDGGASLIKTTTAKARDVGAEVGSAFRDEVGRDSVGRVTLPLSALVSGVQYDAWFALAFNRHTDQPGQHGFVRLRYTLRVTSSRTRMLSYASAPPPHLLPFTKEYYRYLSLFATGDVCRATKGLFTLASVFMPWPALVHYGLRAAGLLVCGPHMILVGRWVDDGRRAERMAERAYRQADANDRAAILADYEKQLIDEARVRLVRARAANARRPPHALAQSQFLEAHPELELLRLQDWRSGAHLSEDTLAEPVCFTARVAPPPVAPGGGTPPAGGRGSDGAWPCED</sequence>
<dbReference type="OrthoDB" id="67700at2759"/>
<feature type="region of interest" description="Disordered" evidence="1">
    <location>
        <begin position="487"/>
        <end position="511"/>
    </location>
</feature>
<comment type="caution">
    <text evidence="2">The sequence shown here is derived from an EMBL/GenBank/DDBJ whole genome shotgun (WGS) entry which is preliminary data.</text>
</comment>
<reference evidence="3" key="1">
    <citation type="journal article" date="2015" name="PLoS Genet.">
        <title>Genome Sequence and Transcriptome Analyses of Chrysochromulina tobin: Metabolic Tools for Enhanced Algal Fitness in the Prominent Order Prymnesiales (Haptophyceae).</title>
        <authorList>
            <person name="Hovde B.T."/>
            <person name="Deodato C.R."/>
            <person name="Hunsperger H.M."/>
            <person name="Ryken S.A."/>
            <person name="Yost W."/>
            <person name="Jha R.K."/>
            <person name="Patterson J."/>
            <person name="Monnat R.J. Jr."/>
            <person name="Barlow S.B."/>
            <person name="Starkenburg S.R."/>
            <person name="Cattolico R.A."/>
        </authorList>
    </citation>
    <scope>NUCLEOTIDE SEQUENCE</scope>
    <source>
        <strain evidence="3">CCMP291</strain>
    </source>
</reference>
<protein>
    <submittedName>
        <fullName evidence="2">Uncharacterized protein</fullName>
    </submittedName>
</protein>
<gene>
    <name evidence="2" type="ORF">Ctob_003514</name>
</gene>
<dbReference type="Proteomes" id="UP000037460">
    <property type="component" value="Unassembled WGS sequence"/>
</dbReference>
<evidence type="ECO:0000256" key="1">
    <source>
        <dbReference type="SAM" id="MobiDB-lite"/>
    </source>
</evidence>
<feature type="compositionally biased region" description="Gly residues" evidence="1">
    <location>
        <begin position="491"/>
        <end position="503"/>
    </location>
</feature>
<feature type="region of interest" description="Disordered" evidence="1">
    <location>
        <begin position="1"/>
        <end position="20"/>
    </location>
</feature>
<accession>A0A0M0J8Q0</accession>
<name>A0A0M0J8Q0_9EUKA</name>
<dbReference type="AlphaFoldDB" id="A0A0M0J8Q0"/>
<evidence type="ECO:0000313" key="3">
    <source>
        <dbReference type="Proteomes" id="UP000037460"/>
    </source>
</evidence>
<proteinExistence type="predicted"/>
<organism evidence="2 3">
    <name type="scientific">Chrysochromulina tobinii</name>
    <dbReference type="NCBI Taxonomy" id="1460289"/>
    <lineage>
        <taxon>Eukaryota</taxon>
        <taxon>Haptista</taxon>
        <taxon>Haptophyta</taxon>
        <taxon>Prymnesiophyceae</taxon>
        <taxon>Prymnesiales</taxon>
        <taxon>Chrysochromulinaceae</taxon>
        <taxon>Chrysochromulina</taxon>
    </lineage>
</organism>